<dbReference type="AlphaFoldDB" id="A0A314YLC5"/>
<protein>
    <submittedName>
        <fullName evidence="2">Uncharacterized protein</fullName>
    </submittedName>
</protein>
<organism evidence="2 3">
    <name type="scientific">Prunus yedoensis var. nudiflora</name>
    <dbReference type="NCBI Taxonomy" id="2094558"/>
    <lineage>
        <taxon>Eukaryota</taxon>
        <taxon>Viridiplantae</taxon>
        <taxon>Streptophyta</taxon>
        <taxon>Embryophyta</taxon>
        <taxon>Tracheophyta</taxon>
        <taxon>Spermatophyta</taxon>
        <taxon>Magnoliopsida</taxon>
        <taxon>eudicotyledons</taxon>
        <taxon>Gunneridae</taxon>
        <taxon>Pentapetalae</taxon>
        <taxon>rosids</taxon>
        <taxon>fabids</taxon>
        <taxon>Rosales</taxon>
        <taxon>Rosaceae</taxon>
        <taxon>Amygdaloideae</taxon>
        <taxon>Amygdaleae</taxon>
        <taxon>Prunus</taxon>
    </lineage>
</organism>
<accession>A0A314YLC5</accession>
<gene>
    <name evidence="2" type="ORF">Pyn_26119</name>
</gene>
<reference evidence="2 3" key="1">
    <citation type="submission" date="2018-02" db="EMBL/GenBank/DDBJ databases">
        <title>Draft genome of wild Prunus yedoensis var. nudiflora.</title>
        <authorList>
            <person name="Baek S."/>
            <person name="Kim J.-H."/>
            <person name="Choi K."/>
            <person name="Kim G.-B."/>
            <person name="Cho A."/>
            <person name="Jang H."/>
            <person name="Shin C.-H."/>
            <person name="Yu H.-J."/>
            <person name="Mun J.-H."/>
        </authorList>
    </citation>
    <scope>NUCLEOTIDE SEQUENCE [LARGE SCALE GENOMIC DNA]</scope>
    <source>
        <strain evidence="3">cv. Jeju island</strain>
        <tissue evidence="2">Leaf</tissue>
    </source>
</reference>
<dbReference type="EMBL" id="PJQY01001089">
    <property type="protein sequence ID" value="PQQ05408.1"/>
    <property type="molecule type" value="Genomic_DNA"/>
</dbReference>
<name>A0A314YLC5_PRUYE</name>
<dbReference type="Proteomes" id="UP000250321">
    <property type="component" value="Unassembled WGS sequence"/>
</dbReference>
<proteinExistence type="predicted"/>
<evidence type="ECO:0000313" key="3">
    <source>
        <dbReference type="Proteomes" id="UP000250321"/>
    </source>
</evidence>
<evidence type="ECO:0000313" key="2">
    <source>
        <dbReference type="EMBL" id="PQQ05408.1"/>
    </source>
</evidence>
<evidence type="ECO:0000256" key="1">
    <source>
        <dbReference type="SAM" id="MobiDB-lite"/>
    </source>
</evidence>
<sequence>MASSSGDATEWDSDGSFEYVPKFPKSPPPPLPLLTSSASEGDSDDPAVEINNINNKLAHNSSMVHYWTEKCVGAERKLAYVTRQVNKAHYRREKHRLRAQRRKWLAEDLHMTEEDLMFETTTIHKGGNMHRQAMHAAFKEGFEKFRRIAADAHKDIDWNVITVSAAQEFIYGGVDPTQHSHQPSV</sequence>
<feature type="region of interest" description="Disordered" evidence="1">
    <location>
        <begin position="1"/>
        <end position="47"/>
    </location>
</feature>
<comment type="caution">
    <text evidence="2">The sequence shown here is derived from an EMBL/GenBank/DDBJ whole genome shotgun (WGS) entry which is preliminary data.</text>
</comment>
<keyword evidence="3" id="KW-1185">Reference proteome</keyword>